<gene>
    <name evidence="2" type="ORF">RIF29_34969</name>
</gene>
<feature type="region of interest" description="Disordered" evidence="1">
    <location>
        <begin position="87"/>
        <end position="143"/>
    </location>
</feature>
<feature type="compositionally biased region" description="Polar residues" evidence="1">
    <location>
        <begin position="100"/>
        <end position="114"/>
    </location>
</feature>
<keyword evidence="3" id="KW-1185">Reference proteome</keyword>
<evidence type="ECO:0000313" key="2">
    <source>
        <dbReference type="EMBL" id="KAK7251622.1"/>
    </source>
</evidence>
<dbReference type="AlphaFoldDB" id="A0AAN9E9W0"/>
<accession>A0AAN9E9W0</accession>
<feature type="compositionally biased region" description="Basic and acidic residues" evidence="1">
    <location>
        <begin position="116"/>
        <end position="126"/>
    </location>
</feature>
<protein>
    <submittedName>
        <fullName evidence="2">Uncharacterized protein</fullName>
    </submittedName>
</protein>
<evidence type="ECO:0000256" key="1">
    <source>
        <dbReference type="SAM" id="MobiDB-lite"/>
    </source>
</evidence>
<comment type="caution">
    <text evidence="2">The sequence shown here is derived from an EMBL/GenBank/DDBJ whole genome shotgun (WGS) entry which is preliminary data.</text>
</comment>
<organism evidence="2 3">
    <name type="scientific">Crotalaria pallida</name>
    <name type="common">Smooth rattlebox</name>
    <name type="synonym">Crotalaria striata</name>
    <dbReference type="NCBI Taxonomy" id="3830"/>
    <lineage>
        <taxon>Eukaryota</taxon>
        <taxon>Viridiplantae</taxon>
        <taxon>Streptophyta</taxon>
        <taxon>Embryophyta</taxon>
        <taxon>Tracheophyta</taxon>
        <taxon>Spermatophyta</taxon>
        <taxon>Magnoliopsida</taxon>
        <taxon>eudicotyledons</taxon>
        <taxon>Gunneridae</taxon>
        <taxon>Pentapetalae</taxon>
        <taxon>rosids</taxon>
        <taxon>fabids</taxon>
        <taxon>Fabales</taxon>
        <taxon>Fabaceae</taxon>
        <taxon>Papilionoideae</taxon>
        <taxon>50 kb inversion clade</taxon>
        <taxon>genistoids sensu lato</taxon>
        <taxon>core genistoids</taxon>
        <taxon>Crotalarieae</taxon>
        <taxon>Crotalaria</taxon>
    </lineage>
</organism>
<name>A0AAN9E9W0_CROPI</name>
<dbReference type="Proteomes" id="UP001372338">
    <property type="component" value="Unassembled WGS sequence"/>
</dbReference>
<evidence type="ECO:0000313" key="3">
    <source>
        <dbReference type="Proteomes" id="UP001372338"/>
    </source>
</evidence>
<proteinExistence type="predicted"/>
<dbReference type="EMBL" id="JAYWIO010000007">
    <property type="protein sequence ID" value="KAK7251622.1"/>
    <property type="molecule type" value="Genomic_DNA"/>
</dbReference>
<sequence>MAEFTADLQSFRPLFPFLDIDSMELIHQFKTVNSLHVMDNSYFNHMQNLMPFSNSSNNIFGSPEESQFPGTLEENFSVPVSFPISSNDTLEDKKRKATTMDMNETTSVNSTPAVSENRERVSETRDYASQGYGGVSSFQPTWL</sequence>
<reference evidence="2 3" key="1">
    <citation type="submission" date="2024-01" db="EMBL/GenBank/DDBJ databases">
        <title>The genomes of 5 underutilized Papilionoideae crops provide insights into root nodulation and disease resistanc.</title>
        <authorList>
            <person name="Yuan L."/>
        </authorList>
    </citation>
    <scope>NUCLEOTIDE SEQUENCE [LARGE SCALE GENOMIC DNA]</scope>
    <source>
        <strain evidence="2">ZHUSHIDOU_FW_LH</strain>
        <tissue evidence="2">Leaf</tissue>
    </source>
</reference>